<dbReference type="AlphaFoldDB" id="A0A8J2BPI8"/>
<dbReference type="Proteomes" id="UP000663859">
    <property type="component" value="Unassembled WGS sequence"/>
</dbReference>
<evidence type="ECO:0000313" key="1">
    <source>
        <dbReference type="EMBL" id="CAF0699105.1"/>
    </source>
</evidence>
<proteinExistence type="predicted"/>
<reference evidence="1" key="1">
    <citation type="submission" date="2021-02" db="EMBL/GenBank/DDBJ databases">
        <authorList>
            <person name="Cremers G."/>
            <person name="Picone N."/>
        </authorList>
    </citation>
    <scope>NUCLEOTIDE SEQUENCE</scope>
    <source>
        <strain evidence="1">PQ17</strain>
    </source>
</reference>
<organism evidence="1 2">
    <name type="scientific">Candidatus Methylacidithermus pantelleriae</name>
    <dbReference type="NCBI Taxonomy" id="2744239"/>
    <lineage>
        <taxon>Bacteria</taxon>
        <taxon>Pseudomonadati</taxon>
        <taxon>Verrucomicrobiota</taxon>
        <taxon>Methylacidiphilae</taxon>
        <taxon>Methylacidiphilales</taxon>
        <taxon>Methylacidiphilaceae</taxon>
        <taxon>Candidatus Methylacidithermus</taxon>
    </lineage>
</organism>
<evidence type="ECO:0000313" key="2">
    <source>
        <dbReference type="Proteomes" id="UP000663859"/>
    </source>
</evidence>
<gene>
    <name evidence="1" type="ORF">MPNT_30126</name>
</gene>
<comment type="caution">
    <text evidence="1">The sequence shown here is derived from an EMBL/GenBank/DDBJ whole genome shotgun (WGS) entry which is preliminary data.</text>
</comment>
<dbReference type="EMBL" id="CAJNOB010000023">
    <property type="protein sequence ID" value="CAF0699105.1"/>
    <property type="molecule type" value="Genomic_DNA"/>
</dbReference>
<protein>
    <submittedName>
        <fullName evidence="1">Uncharacterized protein</fullName>
    </submittedName>
</protein>
<accession>A0A8J2BPI8</accession>
<sequence length="103" mass="10805">MWREGRLGVAAEELSAGKGIVHGEGGKTRWGGPLGVGVQVLMSQWIETGDGLGFSELVCKHTVTDRLGSQGGRLRDVRPLQGACLGSCVIPRWASSWSSSAVG</sequence>
<name>A0A8J2BPI8_9BACT</name>
<keyword evidence="2" id="KW-1185">Reference proteome</keyword>